<protein>
    <recommendedName>
        <fullName evidence="3">Post-transcriptional regulator</fullName>
    </recommendedName>
</protein>
<name>A0A433RS20_9BACL</name>
<dbReference type="OrthoDB" id="2990595at2"/>
<gene>
    <name evidence="1" type="ORF">QI30_13185</name>
</gene>
<comment type="caution">
    <text evidence="1">The sequence shown here is derived from an EMBL/GenBank/DDBJ whole genome shotgun (WGS) entry which is preliminary data.</text>
</comment>
<dbReference type="Proteomes" id="UP000288623">
    <property type="component" value="Unassembled WGS sequence"/>
</dbReference>
<dbReference type="RefSeq" id="WP_126991095.1">
    <property type="nucleotide sequence ID" value="NZ_JTFC01000032.1"/>
</dbReference>
<reference evidence="1 2" key="1">
    <citation type="submission" date="2014-11" db="EMBL/GenBank/DDBJ databases">
        <title>Genome sequence and analysis of novel Kurthia sp.</title>
        <authorList>
            <person name="Lawson J.N."/>
            <person name="Gonzalez J.E."/>
            <person name="Rinauldi L."/>
            <person name="Xuan Z."/>
            <person name="Firman A."/>
            <person name="Shaddox L."/>
            <person name="Trudeau A."/>
            <person name="Shah S."/>
            <person name="Reiman D."/>
        </authorList>
    </citation>
    <scope>NUCLEOTIDE SEQUENCE [LARGE SCALE GENOMIC DNA]</scope>
    <source>
        <strain evidence="1 2">3B1D</strain>
    </source>
</reference>
<sequence>MVAFNELYQQVAFVLSMKCEDFALQGTHLTPEELWEFCLKYLWQHEKPEQLHIHSLIADLFSLSMQDYWRLHSAESS</sequence>
<keyword evidence="2" id="KW-1185">Reference proteome</keyword>
<dbReference type="InterPro" id="IPR025716">
    <property type="entry name" value="Post-transcriptional_regulator"/>
</dbReference>
<accession>A0A433RS20</accession>
<evidence type="ECO:0008006" key="3">
    <source>
        <dbReference type="Google" id="ProtNLM"/>
    </source>
</evidence>
<evidence type="ECO:0000313" key="2">
    <source>
        <dbReference type="Proteomes" id="UP000288623"/>
    </source>
</evidence>
<evidence type="ECO:0000313" key="1">
    <source>
        <dbReference type="EMBL" id="RUS54366.1"/>
    </source>
</evidence>
<dbReference type="EMBL" id="JTFC01000032">
    <property type="protein sequence ID" value="RUS54366.1"/>
    <property type="molecule type" value="Genomic_DNA"/>
</dbReference>
<dbReference type="AlphaFoldDB" id="A0A433RS20"/>
<proteinExistence type="predicted"/>
<dbReference type="Pfam" id="PF13797">
    <property type="entry name" value="Post_transc_reg"/>
    <property type="match status" value="1"/>
</dbReference>
<organism evidence="1 2">
    <name type="scientific">Candidatus Kurthia intestinigallinarum</name>
    <dbReference type="NCBI Taxonomy" id="1562256"/>
    <lineage>
        <taxon>Bacteria</taxon>
        <taxon>Bacillati</taxon>
        <taxon>Bacillota</taxon>
        <taxon>Bacilli</taxon>
        <taxon>Bacillales</taxon>
        <taxon>Caryophanaceae</taxon>
        <taxon>Kurthia</taxon>
    </lineage>
</organism>